<organism evidence="4 5">
    <name type="scientific">Jejuia pallidilutea</name>
    <dbReference type="NCBI Taxonomy" id="504487"/>
    <lineage>
        <taxon>Bacteria</taxon>
        <taxon>Pseudomonadati</taxon>
        <taxon>Bacteroidota</taxon>
        <taxon>Flavobacteriia</taxon>
        <taxon>Flavobacteriales</taxon>
        <taxon>Flavobacteriaceae</taxon>
        <taxon>Jejuia</taxon>
    </lineage>
</organism>
<evidence type="ECO:0000256" key="2">
    <source>
        <dbReference type="SAM" id="SignalP"/>
    </source>
</evidence>
<feature type="signal peptide" evidence="2">
    <location>
        <begin position="1"/>
        <end position="21"/>
    </location>
</feature>
<evidence type="ECO:0000313" key="5">
    <source>
        <dbReference type="Proteomes" id="UP000251545"/>
    </source>
</evidence>
<dbReference type="Proteomes" id="UP000251545">
    <property type="component" value="Unassembled WGS sequence"/>
</dbReference>
<evidence type="ECO:0000259" key="3">
    <source>
        <dbReference type="Pfam" id="PF18962"/>
    </source>
</evidence>
<name>A0A362X394_9FLAO</name>
<dbReference type="NCBIfam" id="TIGR04183">
    <property type="entry name" value="Por_Secre_tail"/>
    <property type="match status" value="1"/>
</dbReference>
<gene>
    <name evidence="4" type="ORF">CLV33_102268</name>
</gene>
<evidence type="ECO:0000313" key="4">
    <source>
        <dbReference type="EMBL" id="PQV50407.1"/>
    </source>
</evidence>
<feature type="domain" description="Secretion system C-terminal sorting" evidence="3">
    <location>
        <begin position="171"/>
        <end position="231"/>
    </location>
</feature>
<protein>
    <submittedName>
        <fullName evidence="4">Putative secreted protein (Por secretion system target)</fullName>
    </submittedName>
</protein>
<comment type="caution">
    <text evidence="4">The sequence shown here is derived from an EMBL/GenBank/DDBJ whole genome shotgun (WGS) entry which is preliminary data.</text>
</comment>
<accession>A0A362X394</accession>
<reference evidence="4 5" key="1">
    <citation type="submission" date="2018-02" db="EMBL/GenBank/DDBJ databases">
        <title>Genomic Encyclopedia of Archaeal and Bacterial Type Strains, Phase II (KMG-II): from individual species to whole genera.</title>
        <authorList>
            <person name="Goeker M."/>
        </authorList>
    </citation>
    <scope>NUCLEOTIDE SEQUENCE [LARGE SCALE GENOMIC DNA]</scope>
    <source>
        <strain evidence="4 5">DSM 21165</strain>
    </source>
</reference>
<sequence>MKQIYSTLFFALISFMSFSQTFDWETGIDTENGVVQTVDGITATFTTSSNSHSILNGAGYAGSSGNVVFATNQTTSVTVSFSAPVNIATVFGLDADASIGSTWTFTPSGGSNSSVDQFISSSTGATVTLNWTSVNSFTITSSQGNESFGLDDIVLSSTLNINNATTNNVKIYPNPSSQFIQISNINSNESYTIFSIFGNKIKNGIISNNTQIDISNFANGIYLLKFDSGNTIKFIKN</sequence>
<dbReference type="EMBL" id="PVEO01000002">
    <property type="protein sequence ID" value="PQV50407.1"/>
    <property type="molecule type" value="Genomic_DNA"/>
</dbReference>
<dbReference type="InterPro" id="IPR026444">
    <property type="entry name" value="Secre_tail"/>
</dbReference>
<feature type="chain" id="PRO_5016967668" evidence="2">
    <location>
        <begin position="22"/>
        <end position="237"/>
    </location>
</feature>
<dbReference type="AlphaFoldDB" id="A0A362X394"/>
<evidence type="ECO:0000256" key="1">
    <source>
        <dbReference type="ARBA" id="ARBA00022729"/>
    </source>
</evidence>
<keyword evidence="1 2" id="KW-0732">Signal</keyword>
<proteinExistence type="predicted"/>
<dbReference type="Pfam" id="PF18962">
    <property type="entry name" value="Por_Secre_tail"/>
    <property type="match status" value="1"/>
</dbReference>